<sequence>MVACDTVATPFLAVLLHKDLVSRQGIMDAIRKGRMSMSTTPNSTIQRCTGENTSMYISTLKEVEAAAINSIERSKSVARTSRHFSLGATL</sequence>
<dbReference type="EMBL" id="MCGO01000047">
    <property type="protein sequence ID" value="ORY37972.1"/>
    <property type="molecule type" value="Genomic_DNA"/>
</dbReference>
<protein>
    <submittedName>
        <fullName evidence="1">Uncharacterized protein</fullName>
    </submittedName>
</protein>
<gene>
    <name evidence="1" type="ORF">BCR33DRAFT_721164</name>
</gene>
<name>A0A1Y2BT82_9FUNG</name>
<proteinExistence type="predicted"/>
<evidence type="ECO:0000313" key="2">
    <source>
        <dbReference type="Proteomes" id="UP000193642"/>
    </source>
</evidence>
<dbReference type="Proteomes" id="UP000193642">
    <property type="component" value="Unassembled WGS sequence"/>
</dbReference>
<comment type="caution">
    <text evidence="1">The sequence shown here is derived from an EMBL/GenBank/DDBJ whole genome shotgun (WGS) entry which is preliminary data.</text>
</comment>
<reference evidence="1 2" key="1">
    <citation type="submission" date="2016-07" db="EMBL/GenBank/DDBJ databases">
        <title>Pervasive Adenine N6-methylation of Active Genes in Fungi.</title>
        <authorList>
            <consortium name="DOE Joint Genome Institute"/>
            <person name="Mondo S.J."/>
            <person name="Dannebaum R.O."/>
            <person name="Kuo R.C."/>
            <person name="Labutti K."/>
            <person name="Haridas S."/>
            <person name="Kuo A."/>
            <person name="Salamov A."/>
            <person name="Ahrendt S.R."/>
            <person name="Lipzen A."/>
            <person name="Sullivan W."/>
            <person name="Andreopoulos W.B."/>
            <person name="Clum A."/>
            <person name="Lindquist E."/>
            <person name="Daum C."/>
            <person name="Ramamoorthy G.K."/>
            <person name="Gryganskyi A."/>
            <person name="Culley D."/>
            <person name="Magnuson J.K."/>
            <person name="James T.Y."/>
            <person name="O'Malley M.A."/>
            <person name="Stajich J.E."/>
            <person name="Spatafora J.W."/>
            <person name="Visel A."/>
            <person name="Grigoriev I.V."/>
        </authorList>
    </citation>
    <scope>NUCLEOTIDE SEQUENCE [LARGE SCALE GENOMIC DNA]</scope>
    <source>
        <strain evidence="1 2">JEL800</strain>
    </source>
</reference>
<dbReference type="AlphaFoldDB" id="A0A1Y2BT82"/>
<organism evidence="1 2">
    <name type="scientific">Rhizoclosmatium globosum</name>
    <dbReference type="NCBI Taxonomy" id="329046"/>
    <lineage>
        <taxon>Eukaryota</taxon>
        <taxon>Fungi</taxon>
        <taxon>Fungi incertae sedis</taxon>
        <taxon>Chytridiomycota</taxon>
        <taxon>Chytridiomycota incertae sedis</taxon>
        <taxon>Chytridiomycetes</taxon>
        <taxon>Chytridiales</taxon>
        <taxon>Chytriomycetaceae</taxon>
        <taxon>Rhizoclosmatium</taxon>
    </lineage>
</organism>
<accession>A0A1Y2BT82</accession>
<evidence type="ECO:0000313" key="1">
    <source>
        <dbReference type="EMBL" id="ORY37972.1"/>
    </source>
</evidence>
<keyword evidence="2" id="KW-1185">Reference proteome</keyword>